<feature type="region of interest" description="Disordered" evidence="4">
    <location>
        <begin position="156"/>
        <end position="178"/>
    </location>
</feature>
<evidence type="ECO:0000259" key="5">
    <source>
        <dbReference type="SMART" id="SM01416"/>
    </source>
</evidence>
<gene>
    <name evidence="6" type="ORF">MELLADRAFT_66635</name>
</gene>
<protein>
    <recommendedName>
        <fullName evidence="5">Large ribosomal subunit protein eL19 domain-containing protein</fullName>
    </recommendedName>
</protein>
<dbReference type="KEGG" id="mlr:MELLADRAFT_66635"/>
<dbReference type="GO" id="GO:0003735">
    <property type="term" value="F:structural constituent of ribosome"/>
    <property type="evidence" value="ECO:0007669"/>
    <property type="project" value="InterPro"/>
</dbReference>
<name>F4S016_MELLP</name>
<dbReference type="RefSeq" id="XP_007414851.1">
    <property type="nucleotide sequence ID" value="XM_007414789.1"/>
</dbReference>
<comment type="similarity">
    <text evidence="1">Belongs to the eukaryotic ribosomal protein eL19 family.</text>
</comment>
<dbReference type="Pfam" id="PF01280">
    <property type="entry name" value="Ribosomal_L19e"/>
    <property type="match status" value="1"/>
</dbReference>
<dbReference type="InterPro" id="IPR033935">
    <property type="entry name" value="Ribosomal_eL19_euk"/>
</dbReference>
<dbReference type="HOGENOM" id="CLU_083919_0_0_1"/>
<dbReference type="SUPFAM" id="SSF48140">
    <property type="entry name" value="Ribosomal protein L19 (L19e)"/>
    <property type="match status" value="1"/>
</dbReference>
<dbReference type="InterPro" id="IPR057260">
    <property type="entry name" value="Ribosomal_L19e_C"/>
</dbReference>
<dbReference type="Gene3D" id="1.10.1200.240">
    <property type="match status" value="1"/>
</dbReference>
<sequence>MAAASNLRSQKRLAASVLGVGKNKIHFDPTQLAEIATANSRQTIRKLHKDGLIVKRQNVLHSRSRTREMHAAKAKGRHTGPGKRKGTSDARMPTKILWMRRQRVLRRLLRKYREAGKIDKHLYHALYMKAKGNVFKNKRVLMDYIHKAKAEKTREKHLAEQMEVRRSKNKAARARRTARVEEKRAAIIAVEHQAEEKQ</sequence>
<evidence type="ECO:0000256" key="1">
    <source>
        <dbReference type="ARBA" id="ARBA00011082"/>
    </source>
</evidence>
<dbReference type="InterPro" id="IPR057259">
    <property type="entry name" value="Ribosomal_L19e"/>
</dbReference>
<dbReference type="NCBIfam" id="NF006343">
    <property type="entry name" value="PRK08570.1"/>
    <property type="match status" value="1"/>
</dbReference>
<dbReference type="CDD" id="cd01417">
    <property type="entry name" value="Ribosomal_L19e_E"/>
    <property type="match status" value="1"/>
</dbReference>
<dbReference type="GeneID" id="18930664"/>
<keyword evidence="2" id="KW-0689">Ribosomal protein</keyword>
<dbReference type="HAMAP" id="MF_01475">
    <property type="entry name" value="Ribosomal_eL19"/>
    <property type="match status" value="1"/>
</dbReference>
<dbReference type="PANTHER" id="PTHR10722">
    <property type="entry name" value="60S RIBOSOMAL PROTEIN L19"/>
    <property type="match status" value="1"/>
</dbReference>
<feature type="compositionally biased region" description="Basic and acidic residues" evidence="4">
    <location>
        <begin position="156"/>
        <end position="166"/>
    </location>
</feature>
<proteinExistence type="inferred from homology"/>
<dbReference type="InterPro" id="IPR035970">
    <property type="entry name" value="60S_ribosomal_eL19_sf"/>
</dbReference>
<dbReference type="GO" id="GO:0003723">
    <property type="term" value="F:RNA binding"/>
    <property type="evidence" value="ECO:0007669"/>
    <property type="project" value="InterPro"/>
</dbReference>
<dbReference type="FunCoup" id="F4S016">
    <property type="interactions" value="454"/>
</dbReference>
<dbReference type="OrthoDB" id="5407653at2759"/>
<dbReference type="Gene3D" id="1.10.1650.10">
    <property type="match status" value="1"/>
</dbReference>
<evidence type="ECO:0000313" key="7">
    <source>
        <dbReference type="Proteomes" id="UP000001072"/>
    </source>
</evidence>
<dbReference type="SMART" id="SM01416">
    <property type="entry name" value="Ribosomal_L19e"/>
    <property type="match status" value="1"/>
</dbReference>
<dbReference type="EMBL" id="GL883134">
    <property type="protein sequence ID" value="EGG02017.1"/>
    <property type="molecule type" value="Genomic_DNA"/>
</dbReference>
<feature type="region of interest" description="Disordered" evidence="4">
    <location>
        <begin position="61"/>
        <end position="89"/>
    </location>
</feature>
<keyword evidence="3" id="KW-0687">Ribonucleoprotein</keyword>
<evidence type="ECO:0000256" key="3">
    <source>
        <dbReference type="ARBA" id="ARBA00023274"/>
    </source>
</evidence>
<dbReference type="GO" id="GO:0022625">
    <property type="term" value="C:cytosolic large ribosomal subunit"/>
    <property type="evidence" value="ECO:0007669"/>
    <property type="project" value="InterPro"/>
</dbReference>
<dbReference type="Pfam" id="PF25476">
    <property type="entry name" value="Ribosomal_L19e_C"/>
    <property type="match status" value="1"/>
</dbReference>
<dbReference type="InterPro" id="IPR000196">
    <property type="entry name" value="Ribosomal_eL19_dom"/>
</dbReference>
<dbReference type="InterPro" id="IPR039547">
    <property type="entry name" value="Ribosomal_eL19"/>
</dbReference>
<dbReference type="AlphaFoldDB" id="F4S016"/>
<dbReference type="STRING" id="747676.F4S016"/>
<evidence type="ECO:0000256" key="4">
    <source>
        <dbReference type="SAM" id="MobiDB-lite"/>
    </source>
</evidence>
<dbReference type="eggNOG" id="KOG1696">
    <property type="taxonomic scope" value="Eukaryota"/>
</dbReference>
<dbReference type="GO" id="GO:0006412">
    <property type="term" value="P:translation"/>
    <property type="evidence" value="ECO:0007669"/>
    <property type="project" value="InterPro"/>
</dbReference>
<dbReference type="FunFam" id="1.10.1650.10:FF:000001">
    <property type="entry name" value="Ribosomal protein L19"/>
    <property type="match status" value="1"/>
</dbReference>
<dbReference type="Proteomes" id="UP000001072">
    <property type="component" value="Unassembled WGS sequence"/>
</dbReference>
<feature type="compositionally biased region" description="Basic residues" evidence="4">
    <location>
        <begin position="72"/>
        <end position="85"/>
    </location>
</feature>
<evidence type="ECO:0000256" key="2">
    <source>
        <dbReference type="ARBA" id="ARBA00022980"/>
    </source>
</evidence>
<organism evidence="7">
    <name type="scientific">Melampsora larici-populina (strain 98AG31 / pathotype 3-4-7)</name>
    <name type="common">Poplar leaf rust fungus</name>
    <dbReference type="NCBI Taxonomy" id="747676"/>
    <lineage>
        <taxon>Eukaryota</taxon>
        <taxon>Fungi</taxon>
        <taxon>Dikarya</taxon>
        <taxon>Basidiomycota</taxon>
        <taxon>Pucciniomycotina</taxon>
        <taxon>Pucciniomycetes</taxon>
        <taxon>Pucciniales</taxon>
        <taxon>Melampsoraceae</taxon>
        <taxon>Melampsora</taxon>
    </lineage>
</organism>
<accession>F4S016</accession>
<reference evidence="7" key="1">
    <citation type="journal article" date="2011" name="Proc. Natl. Acad. Sci. U.S.A.">
        <title>Obligate biotrophy features unraveled by the genomic analysis of rust fungi.</title>
        <authorList>
            <person name="Duplessis S."/>
            <person name="Cuomo C.A."/>
            <person name="Lin Y.-C."/>
            <person name="Aerts A."/>
            <person name="Tisserant E."/>
            <person name="Veneault-Fourrey C."/>
            <person name="Joly D.L."/>
            <person name="Hacquard S."/>
            <person name="Amselem J."/>
            <person name="Cantarel B.L."/>
            <person name="Chiu R."/>
            <person name="Coutinho P.M."/>
            <person name="Feau N."/>
            <person name="Field M."/>
            <person name="Frey P."/>
            <person name="Gelhaye E."/>
            <person name="Goldberg J."/>
            <person name="Grabherr M.G."/>
            <person name="Kodira C.D."/>
            <person name="Kohler A."/>
            <person name="Kuees U."/>
            <person name="Lindquist E.A."/>
            <person name="Lucas S.M."/>
            <person name="Mago R."/>
            <person name="Mauceli E."/>
            <person name="Morin E."/>
            <person name="Murat C."/>
            <person name="Pangilinan J.L."/>
            <person name="Park R."/>
            <person name="Pearson M."/>
            <person name="Quesneville H."/>
            <person name="Rouhier N."/>
            <person name="Sakthikumar S."/>
            <person name="Salamov A.A."/>
            <person name="Schmutz J."/>
            <person name="Selles B."/>
            <person name="Shapiro H."/>
            <person name="Tanguay P."/>
            <person name="Tuskan G.A."/>
            <person name="Henrissat B."/>
            <person name="Van de Peer Y."/>
            <person name="Rouze P."/>
            <person name="Ellis J.G."/>
            <person name="Dodds P.N."/>
            <person name="Schein J.E."/>
            <person name="Zhong S."/>
            <person name="Hamelin R.C."/>
            <person name="Grigoriev I.V."/>
            <person name="Szabo L.J."/>
            <person name="Martin F."/>
        </authorList>
    </citation>
    <scope>NUCLEOTIDE SEQUENCE [LARGE SCALE GENOMIC DNA]</scope>
    <source>
        <strain evidence="7">98AG31 / pathotype 3-4-7</strain>
    </source>
</reference>
<dbReference type="InParanoid" id="F4S016"/>
<dbReference type="VEuPathDB" id="FungiDB:MELLADRAFT_66635"/>
<feature type="compositionally biased region" description="Basic residues" evidence="4">
    <location>
        <begin position="167"/>
        <end position="177"/>
    </location>
</feature>
<feature type="domain" description="Large ribosomal subunit protein eL19" evidence="5">
    <location>
        <begin position="6"/>
        <end position="149"/>
    </location>
</feature>
<dbReference type="InterPro" id="IPR015972">
    <property type="entry name" value="Ribosomal_eL19_dom1"/>
</dbReference>
<dbReference type="FunFam" id="1.10.1200.240:FF:000001">
    <property type="entry name" value="Ribosomal protein L19"/>
    <property type="match status" value="1"/>
</dbReference>
<keyword evidence="7" id="KW-1185">Reference proteome</keyword>
<evidence type="ECO:0000313" key="6">
    <source>
        <dbReference type="EMBL" id="EGG02017.1"/>
    </source>
</evidence>